<evidence type="ECO:0000256" key="13">
    <source>
        <dbReference type="ARBA" id="ARBA00049902"/>
    </source>
</evidence>
<comment type="catalytic activity">
    <reaction evidence="12">
        <text>Preferential cleavage: (Ac)2-L-Lys-D-Ala-|-D-Ala. Also transpeptidation of peptidyl-alanyl moieties that are N-acyl substituents of D-alanine.</text>
        <dbReference type="EC" id="3.4.16.4"/>
    </reaction>
</comment>
<keyword evidence="9" id="KW-0573">Peptidoglycan synthesis</keyword>
<dbReference type="PANTHER" id="PTHR32282:SF33">
    <property type="entry name" value="PEPTIDOGLYCAN GLYCOSYLTRANSFERASE"/>
    <property type="match status" value="1"/>
</dbReference>
<evidence type="ECO:0000256" key="2">
    <source>
        <dbReference type="ARBA" id="ARBA00007739"/>
    </source>
</evidence>
<evidence type="ECO:0000256" key="7">
    <source>
        <dbReference type="ARBA" id="ARBA00022801"/>
    </source>
</evidence>
<evidence type="ECO:0000256" key="4">
    <source>
        <dbReference type="ARBA" id="ARBA00022670"/>
    </source>
</evidence>
<keyword evidence="5" id="KW-0328">Glycosyltransferase</keyword>
<proteinExistence type="inferred from homology"/>
<gene>
    <name evidence="17" type="ORF">C1I98_35360</name>
</gene>
<dbReference type="EMBL" id="POUA01000487">
    <property type="protein sequence ID" value="PZG24630.1"/>
    <property type="molecule type" value="Genomic_DNA"/>
</dbReference>
<evidence type="ECO:0000313" key="18">
    <source>
        <dbReference type="Proteomes" id="UP000248544"/>
    </source>
</evidence>
<comment type="similarity">
    <text evidence="2">In the N-terminal section; belongs to the glycosyltransferase 51 family.</text>
</comment>
<dbReference type="InterPro" id="IPR001264">
    <property type="entry name" value="Glyco_trans_51"/>
</dbReference>
<keyword evidence="11" id="KW-0961">Cell wall biogenesis/degradation</keyword>
<evidence type="ECO:0000256" key="5">
    <source>
        <dbReference type="ARBA" id="ARBA00022676"/>
    </source>
</evidence>
<keyword evidence="10" id="KW-0511">Multifunctional enzyme</keyword>
<evidence type="ECO:0000313" key="17">
    <source>
        <dbReference type="EMBL" id="PZG24630.1"/>
    </source>
</evidence>
<dbReference type="Gene3D" id="3.40.710.10">
    <property type="entry name" value="DD-peptidase/beta-lactamase superfamily"/>
    <property type="match status" value="1"/>
</dbReference>
<keyword evidence="4" id="KW-0645">Protease</keyword>
<evidence type="ECO:0000256" key="12">
    <source>
        <dbReference type="ARBA" id="ARBA00034000"/>
    </source>
</evidence>
<sequence length="768" mass="81702">MSLAGSSSKIAALAGMGVAAGVLAAGVALPAVGGVGLGVVAVKEELNLNPEDLKEPPLAERTMILDANGKQIAQFYEEYREVVPLDQIADIMKTAIISIEDYRFYQHGPIDIEGTIRALATNLHSGGVSQGGSSITQQYVKQVLLNQADSKKERAKATEASYARKLNELRYAMAIEKKYSKDQILEKYLNIAYFGASANGVEAAAKRFFGVKASELSLAQAATLAGAVQEPNATDPHRGKKYRDALVQRRNIVLDRMAELNKISKADAAKAKAEKLGYKGTPLPGGCENSPYPYFCMYVRQEILNNPDFGKTPKARLQFLNRGGLAIKTTIDPKMQAAADKAIKKWVSPTDYAMASEALVEPGTGEIKAMASSRAYGNSKRKKEMSYNVVADARHGGGTGFQAGSTFKMFTLVTALAEGMKVNDGLTAGAGFSTGYSGFKNCKGQSVGDPSHTVTNDEGAPGFRTLQTGTWGSVNTFFMALEQRVGLCDVIKTAKAMGIKRSDGLPLVEVPVFTLGVNEMDPLTVANAFAVLGARGKYCEPKAISQITDRDGKVVKYKPKCRQAIDPEVADAAAYVLEGVFTKGTMRGVGGIGRDAAGKTGTTDRQSTAWFAGTTPDLAGAVSIGDPRGAVNHKLNGVTIGGKYYGSVFGATIPGPIWKDTMMAALKGTPKTSFEPINSSRFGGCGSGCAPRKKAEPDDDGDDGDGGDGGRDGNDIIVELGSEEGREQAQQDGREPGREQRREQGPELGFDFGPEQSEQLGREQDLER</sequence>
<dbReference type="GO" id="GO:0008658">
    <property type="term" value="F:penicillin binding"/>
    <property type="evidence" value="ECO:0007669"/>
    <property type="project" value="InterPro"/>
</dbReference>
<feature type="domain" description="Glycosyl transferase family 51" evidence="16">
    <location>
        <begin position="69"/>
        <end position="257"/>
    </location>
</feature>
<comment type="catalytic activity">
    <reaction evidence="13">
        <text>[GlcNAc-(1-&gt;4)-Mur2Ac(oyl-L-Ala-gamma-D-Glu-L-Lys-D-Ala-D-Ala)](n)-di-trans,octa-cis-undecaprenyl diphosphate + beta-D-GlcNAc-(1-&gt;4)-Mur2Ac(oyl-L-Ala-gamma-D-Glu-L-Lys-D-Ala-D-Ala)-di-trans,octa-cis-undecaprenyl diphosphate = [GlcNAc-(1-&gt;4)-Mur2Ac(oyl-L-Ala-gamma-D-Glu-L-Lys-D-Ala-D-Ala)](n+1)-di-trans,octa-cis-undecaprenyl diphosphate + di-trans,octa-cis-undecaprenyl diphosphate + H(+)</text>
        <dbReference type="Rhea" id="RHEA:23708"/>
        <dbReference type="Rhea" id="RHEA-COMP:9602"/>
        <dbReference type="Rhea" id="RHEA-COMP:9603"/>
        <dbReference type="ChEBI" id="CHEBI:15378"/>
        <dbReference type="ChEBI" id="CHEBI:58405"/>
        <dbReference type="ChEBI" id="CHEBI:60033"/>
        <dbReference type="ChEBI" id="CHEBI:78435"/>
        <dbReference type="EC" id="2.4.99.28"/>
    </reaction>
</comment>
<evidence type="ECO:0000259" key="16">
    <source>
        <dbReference type="Pfam" id="PF00912"/>
    </source>
</evidence>
<name>A0A2W2FGT4_9ACTN</name>
<dbReference type="GO" id="GO:0009252">
    <property type="term" value="P:peptidoglycan biosynthetic process"/>
    <property type="evidence" value="ECO:0007669"/>
    <property type="project" value="UniProtKB-KW"/>
</dbReference>
<dbReference type="GO" id="GO:0006508">
    <property type="term" value="P:proteolysis"/>
    <property type="evidence" value="ECO:0007669"/>
    <property type="project" value="UniProtKB-KW"/>
</dbReference>
<feature type="compositionally biased region" description="Polar residues" evidence="14">
    <location>
        <begin position="671"/>
        <end position="681"/>
    </location>
</feature>
<evidence type="ECO:0000256" key="14">
    <source>
        <dbReference type="SAM" id="MobiDB-lite"/>
    </source>
</evidence>
<evidence type="ECO:0000256" key="6">
    <source>
        <dbReference type="ARBA" id="ARBA00022679"/>
    </source>
</evidence>
<accession>A0A2W2FGT4</accession>
<feature type="compositionally biased region" description="Basic and acidic residues" evidence="14">
    <location>
        <begin position="723"/>
        <end position="745"/>
    </location>
</feature>
<feature type="compositionally biased region" description="Acidic residues" evidence="14">
    <location>
        <begin position="697"/>
        <end position="706"/>
    </location>
</feature>
<dbReference type="PANTHER" id="PTHR32282">
    <property type="entry name" value="BINDING PROTEIN TRANSPEPTIDASE, PUTATIVE-RELATED"/>
    <property type="match status" value="1"/>
</dbReference>
<organism evidence="17 18">
    <name type="scientific">Spongiactinospora gelatinilytica</name>
    <dbReference type="NCBI Taxonomy" id="2666298"/>
    <lineage>
        <taxon>Bacteria</taxon>
        <taxon>Bacillati</taxon>
        <taxon>Actinomycetota</taxon>
        <taxon>Actinomycetes</taxon>
        <taxon>Streptosporangiales</taxon>
        <taxon>Streptosporangiaceae</taxon>
        <taxon>Spongiactinospora</taxon>
    </lineage>
</organism>
<dbReference type="GO" id="GO:0071555">
    <property type="term" value="P:cell wall organization"/>
    <property type="evidence" value="ECO:0007669"/>
    <property type="project" value="UniProtKB-KW"/>
</dbReference>
<keyword evidence="18" id="KW-1185">Reference proteome</keyword>
<dbReference type="GO" id="GO:0008360">
    <property type="term" value="P:regulation of cell shape"/>
    <property type="evidence" value="ECO:0007669"/>
    <property type="project" value="UniProtKB-KW"/>
</dbReference>
<dbReference type="InterPro" id="IPR050396">
    <property type="entry name" value="Glycosyltr_51/Transpeptidase"/>
</dbReference>
<dbReference type="InterPro" id="IPR001460">
    <property type="entry name" value="PCN-bd_Tpept"/>
</dbReference>
<dbReference type="GO" id="GO:0030288">
    <property type="term" value="C:outer membrane-bounded periplasmic space"/>
    <property type="evidence" value="ECO:0007669"/>
    <property type="project" value="TreeGrafter"/>
</dbReference>
<evidence type="ECO:0000256" key="3">
    <source>
        <dbReference type="ARBA" id="ARBA00022645"/>
    </source>
</evidence>
<dbReference type="Proteomes" id="UP000248544">
    <property type="component" value="Unassembled WGS sequence"/>
</dbReference>
<comment type="caution">
    <text evidence="17">The sequence shown here is derived from an EMBL/GenBank/DDBJ whole genome shotgun (WGS) entry which is preliminary data.</text>
</comment>
<dbReference type="GO" id="GO:0008955">
    <property type="term" value="F:peptidoglycan glycosyltransferase activity"/>
    <property type="evidence" value="ECO:0007669"/>
    <property type="project" value="UniProtKB-EC"/>
</dbReference>
<dbReference type="InterPro" id="IPR036950">
    <property type="entry name" value="PBP_transglycosylase"/>
</dbReference>
<dbReference type="FunFam" id="1.10.3810.10:FF:000001">
    <property type="entry name" value="Penicillin-binding protein 1A"/>
    <property type="match status" value="1"/>
</dbReference>
<protein>
    <submittedName>
        <fullName evidence="17">Penicillin-binding protein</fullName>
    </submittedName>
</protein>
<evidence type="ECO:0000256" key="11">
    <source>
        <dbReference type="ARBA" id="ARBA00023316"/>
    </source>
</evidence>
<dbReference type="AlphaFoldDB" id="A0A2W2FGT4"/>
<evidence type="ECO:0000256" key="1">
    <source>
        <dbReference type="ARBA" id="ARBA00007090"/>
    </source>
</evidence>
<reference evidence="17 18" key="1">
    <citation type="submission" date="2018-01" db="EMBL/GenBank/DDBJ databases">
        <title>Draft genome sequence of Sphaerisporangium sp. 7K107.</title>
        <authorList>
            <person name="Sahin N."/>
            <person name="Saygin H."/>
            <person name="Ay H."/>
        </authorList>
    </citation>
    <scope>NUCLEOTIDE SEQUENCE [LARGE SCALE GENOMIC DNA]</scope>
    <source>
        <strain evidence="17 18">7K107</strain>
    </source>
</reference>
<keyword evidence="6" id="KW-0808">Transferase</keyword>
<evidence type="ECO:0000256" key="8">
    <source>
        <dbReference type="ARBA" id="ARBA00022960"/>
    </source>
</evidence>
<dbReference type="InterPro" id="IPR012338">
    <property type="entry name" value="Beta-lactam/transpept-like"/>
</dbReference>
<evidence type="ECO:0000256" key="9">
    <source>
        <dbReference type="ARBA" id="ARBA00022984"/>
    </source>
</evidence>
<dbReference type="GO" id="GO:0009002">
    <property type="term" value="F:serine-type D-Ala-D-Ala carboxypeptidase activity"/>
    <property type="evidence" value="ECO:0007669"/>
    <property type="project" value="UniProtKB-EC"/>
</dbReference>
<dbReference type="Gene3D" id="1.10.3810.10">
    <property type="entry name" value="Biosynthetic peptidoglycan transglycosylase-like"/>
    <property type="match status" value="1"/>
</dbReference>
<keyword evidence="8" id="KW-0133">Cell shape</keyword>
<feature type="domain" description="Penicillin-binding protein transpeptidase" evidence="15">
    <location>
        <begin position="359"/>
        <end position="623"/>
    </location>
</feature>
<dbReference type="SUPFAM" id="SSF53955">
    <property type="entry name" value="Lysozyme-like"/>
    <property type="match status" value="1"/>
</dbReference>
<dbReference type="Pfam" id="PF00905">
    <property type="entry name" value="Transpeptidase"/>
    <property type="match status" value="1"/>
</dbReference>
<feature type="region of interest" description="Disordered" evidence="14">
    <location>
        <begin position="671"/>
        <end position="768"/>
    </location>
</feature>
<dbReference type="InterPro" id="IPR023346">
    <property type="entry name" value="Lysozyme-like_dom_sf"/>
</dbReference>
<keyword evidence="7" id="KW-0378">Hydrolase</keyword>
<comment type="similarity">
    <text evidence="1">In the C-terminal section; belongs to the transpeptidase family.</text>
</comment>
<evidence type="ECO:0000256" key="10">
    <source>
        <dbReference type="ARBA" id="ARBA00023268"/>
    </source>
</evidence>
<evidence type="ECO:0000259" key="15">
    <source>
        <dbReference type="Pfam" id="PF00905"/>
    </source>
</evidence>
<keyword evidence="3" id="KW-0121">Carboxypeptidase</keyword>
<dbReference type="Pfam" id="PF00912">
    <property type="entry name" value="Transgly"/>
    <property type="match status" value="1"/>
</dbReference>
<dbReference type="SUPFAM" id="SSF56601">
    <property type="entry name" value="beta-lactamase/transpeptidase-like"/>
    <property type="match status" value="1"/>
</dbReference>